<dbReference type="CDD" id="cd03894">
    <property type="entry name" value="M20_ArgE"/>
    <property type="match status" value="1"/>
</dbReference>
<dbReference type="Pfam" id="PF07687">
    <property type="entry name" value="M20_dimer"/>
    <property type="match status" value="1"/>
</dbReference>
<evidence type="ECO:0000256" key="4">
    <source>
        <dbReference type="ARBA" id="ARBA00022571"/>
    </source>
</evidence>
<gene>
    <name evidence="11" type="ORF">GGR03_002500</name>
</gene>
<keyword evidence="6" id="KW-0479">Metal-binding</keyword>
<name>A0A7W6HDV3_9HYPH</name>
<keyword evidence="8" id="KW-0862">Zinc</keyword>
<evidence type="ECO:0000313" key="11">
    <source>
        <dbReference type="EMBL" id="MBB4003419.1"/>
    </source>
</evidence>
<proteinExistence type="inferred from homology"/>
<comment type="similarity">
    <text evidence="2">Belongs to the peptidase M20A family. ArgE subfamily.</text>
</comment>
<dbReference type="InterPro" id="IPR001261">
    <property type="entry name" value="ArgE/DapE_CS"/>
</dbReference>
<evidence type="ECO:0000259" key="10">
    <source>
        <dbReference type="Pfam" id="PF07687"/>
    </source>
</evidence>
<keyword evidence="9" id="KW-0170">Cobalt</keyword>
<dbReference type="PANTHER" id="PTHR43808:SF31">
    <property type="entry name" value="N-ACETYL-L-CITRULLINE DEACETYLASE"/>
    <property type="match status" value="1"/>
</dbReference>
<evidence type="ECO:0000256" key="2">
    <source>
        <dbReference type="ARBA" id="ARBA00005691"/>
    </source>
</evidence>
<dbReference type="InterPro" id="IPR010169">
    <property type="entry name" value="AcOrn-deacetyl"/>
</dbReference>
<organism evidence="11 12">
    <name type="scientific">Aurantimonas endophytica</name>
    <dbReference type="NCBI Taxonomy" id="1522175"/>
    <lineage>
        <taxon>Bacteria</taxon>
        <taxon>Pseudomonadati</taxon>
        <taxon>Pseudomonadota</taxon>
        <taxon>Alphaproteobacteria</taxon>
        <taxon>Hyphomicrobiales</taxon>
        <taxon>Aurantimonadaceae</taxon>
        <taxon>Aurantimonas</taxon>
    </lineage>
</organism>
<evidence type="ECO:0000313" key="12">
    <source>
        <dbReference type="Proteomes" id="UP000588647"/>
    </source>
</evidence>
<keyword evidence="3" id="KW-0963">Cytoplasm</keyword>
<comment type="cofactor">
    <cofactor evidence="1">
        <name>Zn(2+)</name>
        <dbReference type="ChEBI" id="CHEBI:29105"/>
    </cofactor>
</comment>
<evidence type="ECO:0000256" key="5">
    <source>
        <dbReference type="ARBA" id="ARBA00022605"/>
    </source>
</evidence>
<dbReference type="Pfam" id="PF01546">
    <property type="entry name" value="Peptidase_M20"/>
    <property type="match status" value="1"/>
</dbReference>
<evidence type="ECO:0000256" key="6">
    <source>
        <dbReference type="ARBA" id="ARBA00022723"/>
    </source>
</evidence>
<dbReference type="AlphaFoldDB" id="A0A7W6HDV3"/>
<keyword evidence="7 11" id="KW-0378">Hydrolase</keyword>
<comment type="caution">
    <text evidence="11">The sequence shown here is derived from an EMBL/GenBank/DDBJ whole genome shotgun (WGS) entry which is preliminary data.</text>
</comment>
<dbReference type="GO" id="GO:0046872">
    <property type="term" value="F:metal ion binding"/>
    <property type="evidence" value="ECO:0007669"/>
    <property type="project" value="UniProtKB-KW"/>
</dbReference>
<dbReference type="EC" id="3.5.1.16" evidence="11"/>
<dbReference type="Gene3D" id="3.30.70.360">
    <property type="match status" value="1"/>
</dbReference>
<sequence length="400" mass="42544">MHPQSSPELLRHLVGFDTTSSGSNLALIDFVEAYLAGLGVASERVYDASGRKANLWATIGPADVPGIILSGHTDVVPVAGQEWQSDPFTLTERSGRLHGRGACDMKGFLACALAAVPNMLAADLARPIHLAFSYDEEVGCVGVVGLLEALKGRATLPQYCVVGEPTSMAVVVAHKAKRSARVTVTGRACHSSLAPQGVNAVEYAALFIARLREIGARLAREGQRDEAYDVPFTTAHTGKIRGGTALNIVPDACQFEFEFRVMPGEDPDALVAEIAAYARDVLEPEMQAIAPEAGIAIDVFAAVPGIETAPESELVKLAQRFAGSNGHAKVAYGTEAGRFKEILGIETVICGPGRIAEAHRPDEYVEIAQLQRCDAFLADLIDWAAESGQGAGQEFRRLRA</sequence>
<dbReference type="GO" id="GO:0006526">
    <property type="term" value="P:L-arginine biosynthetic process"/>
    <property type="evidence" value="ECO:0007669"/>
    <property type="project" value="UniProtKB-KW"/>
</dbReference>
<dbReference type="PROSITE" id="PS00759">
    <property type="entry name" value="ARGE_DAPE_CPG2_2"/>
    <property type="match status" value="1"/>
</dbReference>
<dbReference type="NCBIfam" id="TIGR01892">
    <property type="entry name" value="AcOrn-deacetyl"/>
    <property type="match status" value="1"/>
</dbReference>
<evidence type="ECO:0000256" key="9">
    <source>
        <dbReference type="ARBA" id="ARBA00023285"/>
    </source>
</evidence>
<evidence type="ECO:0000256" key="1">
    <source>
        <dbReference type="ARBA" id="ARBA00001947"/>
    </source>
</evidence>
<dbReference type="Proteomes" id="UP000588647">
    <property type="component" value="Unassembled WGS sequence"/>
</dbReference>
<dbReference type="SUPFAM" id="SSF55031">
    <property type="entry name" value="Bacterial exopeptidase dimerisation domain"/>
    <property type="match status" value="1"/>
</dbReference>
<keyword evidence="4" id="KW-0055">Arginine biosynthesis</keyword>
<feature type="domain" description="Peptidase M20 dimerisation" evidence="10">
    <location>
        <begin position="172"/>
        <end position="283"/>
    </location>
</feature>
<reference evidence="11 12" key="1">
    <citation type="submission" date="2020-08" db="EMBL/GenBank/DDBJ databases">
        <title>Genomic Encyclopedia of Type Strains, Phase IV (KMG-IV): sequencing the most valuable type-strain genomes for metagenomic binning, comparative biology and taxonomic classification.</title>
        <authorList>
            <person name="Goeker M."/>
        </authorList>
    </citation>
    <scope>NUCLEOTIDE SEQUENCE [LARGE SCALE GENOMIC DNA]</scope>
    <source>
        <strain evidence="11 12">DSM 103570</strain>
    </source>
</reference>
<dbReference type="GO" id="GO:0008777">
    <property type="term" value="F:acetylornithine deacetylase activity"/>
    <property type="evidence" value="ECO:0007669"/>
    <property type="project" value="UniProtKB-EC"/>
</dbReference>
<evidence type="ECO:0000256" key="7">
    <source>
        <dbReference type="ARBA" id="ARBA00022801"/>
    </source>
</evidence>
<dbReference type="InterPro" id="IPR050072">
    <property type="entry name" value="Peptidase_M20A"/>
</dbReference>
<dbReference type="RefSeq" id="WP_183208431.1">
    <property type="nucleotide sequence ID" value="NZ_JAAAMM010000003.1"/>
</dbReference>
<dbReference type="EMBL" id="JACIEM010000003">
    <property type="protein sequence ID" value="MBB4003419.1"/>
    <property type="molecule type" value="Genomic_DNA"/>
</dbReference>
<dbReference type="PANTHER" id="PTHR43808">
    <property type="entry name" value="ACETYLORNITHINE DEACETYLASE"/>
    <property type="match status" value="1"/>
</dbReference>
<dbReference type="Gene3D" id="3.40.630.10">
    <property type="entry name" value="Zn peptidases"/>
    <property type="match status" value="1"/>
</dbReference>
<dbReference type="NCBIfam" id="NF005710">
    <property type="entry name" value="PRK07522.1"/>
    <property type="match status" value="1"/>
</dbReference>
<dbReference type="InterPro" id="IPR036264">
    <property type="entry name" value="Bact_exopeptidase_dim_dom"/>
</dbReference>
<evidence type="ECO:0000256" key="8">
    <source>
        <dbReference type="ARBA" id="ARBA00022833"/>
    </source>
</evidence>
<keyword evidence="5" id="KW-0028">Amino-acid biosynthesis</keyword>
<keyword evidence="12" id="KW-1185">Reference proteome</keyword>
<dbReference type="InterPro" id="IPR002933">
    <property type="entry name" value="Peptidase_M20"/>
</dbReference>
<dbReference type="InterPro" id="IPR011650">
    <property type="entry name" value="Peptidase_M20_dimer"/>
</dbReference>
<protein>
    <submittedName>
        <fullName evidence="11">Acetylornithine deacetylase</fullName>
        <ecNumber evidence="11">3.5.1.16</ecNumber>
    </submittedName>
</protein>
<evidence type="ECO:0000256" key="3">
    <source>
        <dbReference type="ARBA" id="ARBA00022490"/>
    </source>
</evidence>
<accession>A0A7W6HDV3</accession>
<dbReference type="SUPFAM" id="SSF53187">
    <property type="entry name" value="Zn-dependent exopeptidases"/>
    <property type="match status" value="1"/>
</dbReference>